<dbReference type="Proteomes" id="UP001151478">
    <property type="component" value="Unassembled WGS sequence"/>
</dbReference>
<name>A0ABT5SBD3_9FLAO</name>
<feature type="domain" description="DUF4296" evidence="1">
    <location>
        <begin position="25"/>
        <end position="106"/>
    </location>
</feature>
<protein>
    <submittedName>
        <fullName evidence="2">DUF4296 domain-containing protein</fullName>
    </submittedName>
</protein>
<reference evidence="2" key="1">
    <citation type="submission" date="2023-02" db="EMBL/GenBank/DDBJ databases">
        <title>Polaribacter ponticola sp. nov., isolated from seawater.</title>
        <authorList>
            <person name="Baek J.H."/>
            <person name="Kim J.M."/>
            <person name="Choi D.G."/>
            <person name="Jeon C.O."/>
        </authorList>
    </citation>
    <scope>NUCLEOTIDE SEQUENCE</scope>
    <source>
        <strain evidence="2">MSW5</strain>
    </source>
</reference>
<evidence type="ECO:0000259" key="1">
    <source>
        <dbReference type="Pfam" id="PF14129"/>
    </source>
</evidence>
<keyword evidence="3" id="KW-1185">Reference proteome</keyword>
<gene>
    <name evidence="2" type="ORF">N5A56_013855</name>
</gene>
<dbReference type="RefSeq" id="WP_265725980.1">
    <property type="nucleotide sequence ID" value="NZ_JAOSLC020000003.1"/>
</dbReference>
<dbReference type="PROSITE" id="PS51257">
    <property type="entry name" value="PROKAR_LIPOPROTEIN"/>
    <property type="match status" value="1"/>
</dbReference>
<sequence length="146" mass="17368">MKKISFLLFLTFLISCTSNTILKEPEDLIPKDTMSLLIQEMMIATSSKYVKNKNLQKKINYMPFVFDRFRIDSTRFQVSNLYYMSKIDVYQEVFEDAKGNLEKQKEFYDREKNKLDSINRDSVKKNKLLNERLIKAKKDSLEKAKI</sequence>
<accession>A0ABT5SBD3</accession>
<dbReference type="EMBL" id="JAOSLC020000003">
    <property type="protein sequence ID" value="MDD7915431.1"/>
    <property type="molecule type" value="Genomic_DNA"/>
</dbReference>
<proteinExistence type="predicted"/>
<evidence type="ECO:0000313" key="2">
    <source>
        <dbReference type="EMBL" id="MDD7915431.1"/>
    </source>
</evidence>
<dbReference type="Pfam" id="PF14129">
    <property type="entry name" value="DUF4296"/>
    <property type="match status" value="1"/>
</dbReference>
<evidence type="ECO:0000313" key="3">
    <source>
        <dbReference type="Proteomes" id="UP001151478"/>
    </source>
</evidence>
<dbReference type="InterPro" id="IPR025381">
    <property type="entry name" value="DUF4296"/>
</dbReference>
<comment type="caution">
    <text evidence="2">The sequence shown here is derived from an EMBL/GenBank/DDBJ whole genome shotgun (WGS) entry which is preliminary data.</text>
</comment>
<organism evidence="2 3">
    <name type="scientific">Polaribacter ponticola</name>
    <dbReference type="NCBI Taxonomy" id="2978475"/>
    <lineage>
        <taxon>Bacteria</taxon>
        <taxon>Pseudomonadati</taxon>
        <taxon>Bacteroidota</taxon>
        <taxon>Flavobacteriia</taxon>
        <taxon>Flavobacteriales</taxon>
        <taxon>Flavobacteriaceae</taxon>
    </lineage>
</organism>